<dbReference type="GO" id="GO:0003700">
    <property type="term" value="F:DNA-binding transcription factor activity"/>
    <property type="evidence" value="ECO:0007669"/>
    <property type="project" value="InterPro"/>
</dbReference>
<evidence type="ECO:0000256" key="4">
    <source>
        <dbReference type="ARBA" id="ARBA00023163"/>
    </source>
</evidence>
<proteinExistence type="inferred from homology"/>
<evidence type="ECO:0000256" key="3">
    <source>
        <dbReference type="ARBA" id="ARBA00023125"/>
    </source>
</evidence>
<evidence type="ECO:0000256" key="1">
    <source>
        <dbReference type="ARBA" id="ARBA00009437"/>
    </source>
</evidence>
<organism evidence="6 7">
    <name type="scientific">Pluralibacter gergoviae</name>
    <name type="common">Enterobacter gergoviae</name>
    <dbReference type="NCBI Taxonomy" id="61647"/>
    <lineage>
        <taxon>Bacteria</taxon>
        <taxon>Pseudomonadati</taxon>
        <taxon>Pseudomonadota</taxon>
        <taxon>Gammaproteobacteria</taxon>
        <taxon>Enterobacterales</taxon>
        <taxon>Enterobacteriaceae</taxon>
        <taxon>Pluralibacter</taxon>
    </lineage>
</organism>
<evidence type="ECO:0000259" key="5">
    <source>
        <dbReference type="PROSITE" id="PS50931"/>
    </source>
</evidence>
<dbReference type="Gene3D" id="1.10.10.10">
    <property type="entry name" value="Winged helix-like DNA-binding domain superfamily/Winged helix DNA-binding domain"/>
    <property type="match status" value="1"/>
</dbReference>
<dbReference type="GO" id="GO:0003677">
    <property type="term" value="F:DNA binding"/>
    <property type="evidence" value="ECO:0007669"/>
    <property type="project" value="UniProtKB-KW"/>
</dbReference>
<dbReference type="PROSITE" id="PS50931">
    <property type="entry name" value="HTH_LYSR"/>
    <property type="match status" value="1"/>
</dbReference>
<keyword evidence="3" id="KW-0238">DNA-binding</keyword>
<dbReference type="PANTHER" id="PTHR30419">
    <property type="entry name" value="HTH-TYPE TRANSCRIPTIONAL REGULATOR YBHD"/>
    <property type="match status" value="1"/>
</dbReference>
<dbReference type="InterPro" id="IPR005119">
    <property type="entry name" value="LysR_subst-bd"/>
</dbReference>
<dbReference type="InterPro" id="IPR050950">
    <property type="entry name" value="HTH-type_LysR_regulators"/>
</dbReference>
<keyword evidence="2" id="KW-0805">Transcription regulation</keyword>
<dbReference type="AlphaFoldDB" id="A0A0J5LRP4"/>
<name>A0A0J5LRP4_PLUGE</name>
<dbReference type="RefSeq" id="WP_048279710.1">
    <property type="nucleotide sequence ID" value="NZ_LDZF01000018.1"/>
</dbReference>
<keyword evidence="4" id="KW-0804">Transcription</keyword>
<dbReference type="SUPFAM" id="SSF53850">
    <property type="entry name" value="Periplasmic binding protein-like II"/>
    <property type="match status" value="1"/>
</dbReference>
<dbReference type="STRING" id="61647.LG71_03860"/>
<dbReference type="FunFam" id="1.10.10.10:FF:000001">
    <property type="entry name" value="LysR family transcriptional regulator"/>
    <property type="match status" value="1"/>
</dbReference>
<dbReference type="PATRIC" id="fig|61647.15.peg.1472"/>
<reference evidence="6 7" key="1">
    <citation type="submission" date="2015-05" db="EMBL/GenBank/DDBJ databases">
        <title>Genome sequences of Pluralibacter gergoviae.</title>
        <authorList>
            <person name="Greninger A.L."/>
            <person name="Miller S."/>
        </authorList>
    </citation>
    <scope>NUCLEOTIDE SEQUENCE [LARGE SCALE GENOMIC DNA]</scope>
    <source>
        <strain evidence="6 7">JS81F13</strain>
    </source>
</reference>
<dbReference type="InterPro" id="IPR036388">
    <property type="entry name" value="WH-like_DNA-bd_sf"/>
</dbReference>
<evidence type="ECO:0000256" key="2">
    <source>
        <dbReference type="ARBA" id="ARBA00023015"/>
    </source>
</evidence>
<feature type="domain" description="HTH lysR-type" evidence="5">
    <location>
        <begin position="1"/>
        <end position="58"/>
    </location>
</feature>
<dbReference type="NCBIfam" id="NF008416">
    <property type="entry name" value="PRK11242.1"/>
    <property type="match status" value="1"/>
</dbReference>
<dbReference type="InterPro" id="IPR000847">
    <property type="entry name" value="LysR_HTH_N"/>
</dbReference>
<keyword evidence="7" id="KW-1185">Reference proteome</keyword>
<dbReference type="GO" id="GO:0005829">
    <property type="term" value="C:cytosol"/>
    <property type="evidence" value="ECO:0007669"/>
    <property type="project" value="TreeGrafter"/>
</dbReference>
<evidence type="ECO:0000313" key="6">
    <source>
        <dbReference type="EMBL" id="KMK12391.1"/>
    </source>
</evidence>
<evidence type="ECO:0000313" key="7">
    <source>
        <dbReference type="Proteomes" id="UP000036196"/>
    </source>
</evidence>
<gene>
    <name evidence="6" type="ORF">ABW06_16330</name>
</gene>
<dbReference type="EMBL" id="LDZF01000018">
    <property type="protein sequence ID" value="KMK12391.1"/>
    <property type="molecule type" value="Genomic_DNA"/>
</dbReference>
<dbReference type="Gene3D" id="3.40.190.290">
    <property type="match status" value="1"/>
</dbReference>
<dbReference type="Pfam" id="PF03466">
    <property type="entry name" value="LysR_substrate"/>
    <property type="match status" value="1"/>
</dbReference>
<dbReference type="Pfam" id="PF00126">
    <property type="entry name" value="HTH_1"/>
    <property type="match status" value="1"/>
</dbReference>
<comment type="caution">
    <text evidence="6">The sequence shown here is derived from an EMBL/GenBank/DDBJ whole genome shotgun (WGS) entry which is preliminary data.</text>
</comment>
<dbReference type="SUPFAM" id="SSF46785">
    <property type="entry name" value="Winged helix' DNA-binding domain"/>
    <property type="match status" value="1"/>
</dbReference>
<dbReference type="Proteomes" id="UP000036196">
    <property type="component" value="Unassembled WGS sequence"/>
</dbReference>
<protein>
    <submittedName>
        <fullName evidence="6">Transcriptional regulator</fullName>
    </submittedName>
</protein>
<comment type="similarity">
    <text evidence="1">Belongs to the LysR transcriptional regulatory family.</text>
</comment>
<sequence>MLLRHINYFLAVAEHRGFTRAAQALHVSQPALSQQIGQLEAALGAQLFDRSGRQIRLTDAGEIYMVYAREALRALKAGSRAIHDVEDLTCGTLRLGVTPTFTAYLTGPLLAAFHLRYPGVTLQMREMSQESIEMLLERDELDIGIAFAQVNTAEIEARPLLTETLALVVANHHPLAGREAVDLQHLKEEKFVLLSGEFATREQIDRFSHQAGLHLAVAMEVNAISAVLEMVRRTGLATLLPAAIAAQREGIAAITLSPPLLERTAVLLRRKGSWQTAAARAFTALAHESAAGGL</sequence>
<dbReference type="InterPro" id="IPR036390">
    <property type="entry name" value="WH_DNA-bd_sf"/>
</dbReference>
<dbReference type="eggNOG" id="COG0583">
    <property type="taxonomic scope" value="Bacteria"/>
</dbReference>
<accession>A0A0J5LRP4</accession>
<dbReference type="PRINTS" id="PR00039">
    <property type="entry name" value="HTHLYSR"/>
</dbReference>